<dbReference type="GO" id="GO:0017017">
    <property type="term" value="F:MAP kinase tyrosine/serine/threonine phosphatase activity"/>
    <property type="evidence" value="ECO:0007669"/>
    <property type="project" value="TreeGrafter"/>
</dbReference>
<dbReference type="Proteomes" id="UP000249758">
    <property type="component" value="Segment"/>
</dbReference>
<dbReference type="KEGG" id="vg:36841677"/>
<feature type="domain" description="Tyrosine specific protein phosphatases" evidence="4">
    <location>
        <begin position="94"/>
        <end position="154"/>
    </location>
</feature>
<protein>
    <submittedName>
        <fullName evidence="5">Protein tyrosine phosphatase</fullName>
    </submittedName>
</protein>
<feature type="domain" description="Tyrosine-protein phosphatase" evidence="3">
    <location>
        <begin position="26"/>
        <end position="173"/>
    </location>
</feature>
<dbReference type="InterPro" id="IPR029021">
    <property type="entry name" value="Prot-tyrosine_phosphatase-like"/>
</dbReference>
<sequence length="187" mass="20340">MAFSTASAAQGAAGTKVDNDNDPRAHASIIYSRLYLGGINALEALMRATPVEQADWCVLTFLAPDEYYETVDRVCAAAHHKFAVDDAPHTDLSAHFSRAHELIESALARGQCVLVHCAEGTSRSPTVVCAHLMFKRGIDAFDALDTVKSLRPQINPSPTFRCQLMALSLTLAPSSLTRGMYCDHSRF</sequence>
<accession>A0A2U7UFN3</accession>
<dbReference type="Pfam" id="PF00782">
    <property type="entry name" value="DSPc"/>
    <property type="match status" value="1"/>
</dbReference>
<dbReference type="RefSeq" id="YP_009481218.1">
    <property type="nucleotide sequence ID" value="NC_037665.1"/>
</dbReference>
<evidence type="ECO:0000259" key="3">
    <source>
        <dbReference type="PROSITE" id="PS50054"/>
    </source>
</evidence>
<dbReference type="PANTHER" id="PTHR10159">
    <property type="entry name" value="DUAL SPECIFICITY PROTEIN PHOSPHATASE"/>
    <property type="match status" value="1"/>
</dbReference>
<dbReference type="PROSITE" id="PS50054">
    <property type="entry name" value="TYR_PHOSPHATASE_DUAL"/>
    <property type="match status" value="1"/>
</dbReference>
<dbReference type="SUPFAM" id="SSF52799">
    <property type="entry name" value="(Phosphotyrosine protein) phosphatases II"/>
    <property type="match status" value="1"/>
</dbReference>
<name>A0A2U7UFN3_9VIRU</name>
<dbReference type="Gene3D" id="3.90.190.10">
    <property type="entry name" value="Protein tyrosine phosphatase superfamily"/>
    <property type="match status" value="1"/>
</dbReference>
<dbReference type="InterPro" id="IPR000387">
    <property type="entry name" value="Tyr_Pase_dom"/>
</dbReference>
<dbReference type="InterPro" id="IPR016130">
    <property type="entry name" value="Tyr_Pase_AS"/>
</dbReference>
<evidence type="ECO:0000256" key="1">
    <source>
        <dbReference type="ARBA" id="ARBA00022801"/>
    </source>
</evidence>
<proteinExistence type="predicted"/>
<reference evidence="5" key="1">
    <citation type="journal article" date="2018" name="Nat. Commun.">
        <title>Diversity and evolution of the emerging Pandoraviridae family.</title>
        <authorList>
            <person name="Legendre M."/>
            <person name="Fabre E."/>
            <person name="Poirot O."/>
            <person name="Jeudy S."/>
            <person name="Lartigue A."/>
            <person name="Alempic J.M."/>
            <person name="Beucher L."/>
            <person name="Philippe N."/>
            <person name="Bertaux L."/>
            <person name="Christo-Foroux E."/>
            <person name="Labadie K."/>
            <person name="Coute Y."/>
            <person name="Abergel C."/>
            <person name="Claverie J.M."/>
        </authorList>
    </citation>
    <scope>NUCLEOTIDE SEQUENCE [LARGE SCALE GENOMIC DNA]</scope>
    <source>
        <strain evidence="5">Macleodensis</strain>
    </source>
</reference>
<evidence type="ECO:0000256" key="2">
    <source>
        <dbReference type="ARBA" id="ARBA00022912"/>
    </source>
</evidence>
<evidence type="ECO:0000259" key="4">
    <source>
        <dbReference type="PROSITE" id="PS50056"/>
    </source>
</evidence>
<dbReference type="GO" id="GO:0033550">
    <property type="term" value="F:MAP kinase tyrosine phosphatase activity"/>
    <property type="evidence" value="ECO:0007669"/>
    <property type="project" value="TreeGrafter"/>
</dbReference>
<dbReference type="InterPro" id="IPR020422">
    <property type="entry name" value="TYR_PHOSPHATASE_DUAL_dom"/>
</dbReference>
<dbReference type="PANTHER" id="PTHR10159:SF519">
    <property type="entry name" value="DUAL SPECIFICITY PROTEIN PHOSPHATASE MPK3"/>
    <property type="match status" value="1"/>
</dbReference>
<dbReference type="EMBL" id="MG011691">
    <property type="protein sequence ID" value="AVK77222.1"/>
    <property type="molecule type" value="Genomic_DNA"/>
</dbReference>
<keyword evidence="2" id="KW-0904">Protein phosphatase</keyword>
<dbReference type="GeneID" id="36841677"/>
<gene>
    <name evidence="5" type="ORF">pmac_cds_534</name>
</gene>
<dbReference type="InterPro" id="IPR000340">
    <property type="entry name" value="Dual-sp_phosphatase_cat-dom"/>
</dbReference>
<dbReference type="PROSITE" id="PS00383">
    <property type="entry name" value="TYR_PHOSPHATASE_1"/>
    <property type="match status" value="1"/>
</dbReference>
<dbReference type="CDD" id="cd14498">
    <property type="entry name" value="DSP"/>
    <property type="match status" value="1"/>
</dbReference>
<organism evidence="5">
    <name type="scientific">Pandoravirus macleodensis</name>
    <dbReference type="NCBI Taxonomy" id="2107707"/>
    <lineage>
        <taxon>Viruses</taxon>
        <taxon>Pandoravirus</taxon>
    </lineage>
</organism>
<evidence type="ECO:0000313" key="5">
    <source>
        <dbReference type="EMBL" id="AVK77222.1"/>
    </source>
</evidence>
<keyword evidence="1" id="KW-0378">Hydrolase</keyword>
<dbReference type="SMART" id="SM00195">
    <property type="entry name" value="DSPc"/>
    <property type="match status" value="1"/>
</dbReference>
<dbReference type="PROSITE" id="PS50056">
    <property type="entry name" value="TYR_PHOSPHATASE_2"/>
    <property type="match status" value="1"/>
</dbReference>
<dbReference type="GO" id="GO:0008330">
    <property type="term" value="F:protein tyrosine/threonine phosphatase activity"/>
    <property type="evidence" value="ECO:0007669"/>
    <property type="project" value="TreeGrafter"/>
</dbReference>